<evidence type="ECO:0000313" key="1">
    <source>
        <dbReference type="EMBL" id="MFC6644428.1"/>
    </source>
</evidence>
<dbReference type="Gene3D" id="3.20.20.80">
    <property type="entry name" value="Glycosidases"/>
    <property type="match status" value="2"/>
</dbReference>
<gene>
    <name evidence="1" type="ORF">ACFQBQ_02240</name>
</gene>
<name>A0ABW1Z6E0_9BACT</name>
<organism evidence="1 2">
    <name type="scientific">Granulicella cerasi</name>
    <dbReference type="NCBI Taxonomy" id="741063"/>
    <lineage>
        <taxon>Bacteria</taxon>
        <taxon>Pseudomonadati</taxon>
        <taxon>Acidobacteriota</taxon>
        <taxon>Terriglobia</taxon>
        <taxon>Terriglobales</taxon>
        <taxon>Acidobacteriaceae</taxon>
        <taxon>Granulicella</taxon>
    </lineage>
</organism>
<protein>
    <recommendedName>
        <fullName evidence="3">Agarase</fullName>
    </recommendedName>
</protein>
<evidence type="ECO:0008006" key="3">
    <source>
        <dbReference type="Google" id="ProtNLM"/>
    </source>
</evidence>
<dbReference type="InterPro" id="IPR017853">
    <property type="entry name" value="GH"/>
</dbReference>
<evidence type="ECO:0000313" key="2">
    <source>
        <dbReference type="Proteomes" id="UP001596391"/>
    </source>
</evidence>
<reference evidence="2" key="1">
    <citation type="journal article" date="2019" name="Int. J. Syst. Evol. Microbiol.">
        <title>The Global Catalogue of Microorganisms (GCM) 10K type strain sequencing project: providing services to taxonomists for standard genome sequencing and annotation.</title>
        <authorList>
            <consortium name="The Broad Institute Genomics Platform"/>
            <consortium name="The Broad Institute Genome Sequencing Center for Infectious Disease"/>
            <person name="Wu L."/>
            <person name="Ma J."/>
        </authorList>
    </citation>
    <scope>NUCLEOTIDE SEQUENCE [LARGE SCALE GENOMIC DNA]</scope>
    <source>
        <strain evidence="2">CGMCC 1.16026</strain>
    </source>
</reference>
<sequence>MPPKSYKTRVMEQLAGFQPSKIPLDKWGGRMDVHATPTGFFYTKKIGDRWYAIDPEGNAYFHQAVVNIGPNPGPAATAAMQRDFNGDKKVWMARTHAYLQSLGINGAGAWSNTDLIRNSPLQAAHPIAYTVILDVMSSYGKNRGGMHADIGHAGYLNDVIFAFDPEFEKYADNYIKQQVSQYKNDPAVFGYFSDNEMPVRRTNLEHYLDLPHNEAGYQFAKKFMDDHHAKGITDELSEEFLAVEIDHYASVVSAALKKYDPNHMYIGCRYTGQTEQAPEAFAALGKYADAISVNYYNAWTPDFELMRSWEEAAHKPIMITEWYTKGRDSGMPNKTGAGWLVATQAQRGAFYQNFALALIESKIVIGWHWFKYQDNDPNDPKAEASNKDSNKGIVNIQFQPYQPLTDRIRQLNPNAYALADYFDHRTKP</sequence>
<dbReference type="SUPFAM" id="SSF51445">
    <property type="entry name" value="(Trans)glycosidases"/>
    <property type="match status" value="1"/>
</dbReference>
<keyword evidence="2" id="KW-1185">Reference proteome</keyword>
<dbReference type="Proteomes" id="UP001596391">
    <property type="component" value="Unassembled WGS sequence"/>
</dbReference>
<dbReference type="EMBL" id="JBHSWI010000001">
    <property type="protein sequence ID" value="MFC6644428.1"/>
    <property type="molecule type" value="Genomic_DNA"/>
</dbReference>
<proteinExistence type="predicted"/>
<comment type="caution">
    <text evidence="1">The sequence shown here is derived from an EMBL/GenBank/DDBJ whole genome shotgun (WGS) entry which is preliminary data.</text>
</comment>
<accession>A0ABW1Z6E0</accession>
<dbReference type="RefSeq" id="WP_390233682.1">
    <property type="nucleotide sequence ID" value="NZ_JBHSWI010000001.1"/>
</dbReference>